<keyword evidence="5" id="KW-0547">Nucleotide-binding</keyword>
<dbReference type="PROSITE" id="PS50893">
    <property type="entry name" value="ABC_TRANSPORTER_2"/>
    <property type="match status" value="1"/>
</dbReference>
<evidence type="ECO:0000259" key="8">
    <source>
        <dbReference type="PROSITE" id="PS50893"/>
    </source>
</evidence>
<gene>
    <name evidence="9" type="ORF">GR212_19720</name>
</gene>
<organism evidence="9 10">
    <name type="scientific">Rhizobium lusitanum</name>
    <dbReference type="NCBI Taxonomy" id="293958"/>
    <lineage>
        <taxon>Bacteria</taxon>
        <taxon>Pseudomonadati</taxon>
        <taxon>Pseudomonadota</taxon>
        <taxon>Alphaproteobacteria</taxon>
        <taxon>Hyphomicrobiales</taxon>
        <taxon>Rhizobiaceae</taxon>
        <taxon>Rhizobium/Agrobacterium group</taxon>
        <taxon>Rhizobium</taxon>
    </lineage>
</organism>
<protein>
    <submittedName>
        <fullName evidence="9">ATP-binding cassette domain-containing protein</fullName>
    </submittedName>
</protein>
<evidence type="ECO:0000256" key="7">
    <source>
        <dbReference type="ARBA" id="ARBA00023136"/>
    </source>
</evidence>
<keyword evidence="4" id="KW-1003">Cell membrane</keyword>
<dbReference type="InterPro" id="IPR003439">
    <property type="entry name" value="ABC_transporter-like_ATP-bd"/>
</dbReference>
<dbReference type="SMART" id="SM00382">
    <property type="entry name" value="AAA"/>
    <property type="match status" value="1"/>
</dbReference>
<dbReference type="NCBIfam" id="TIGR01727">
    <property type="entry name" value="oligo_HPY"/>
    <property type="match status" value="1"/>
</dbReference>
<dbReference type="SUPFAM" id="SSF52540">
    <property type="entry name" value="P-loop containing nucleoside triphosphate hydrolases"/>
    <property type="match status" value="1"/>
</dbReference>
<keyword evidence="7" id="KW-0472">Membrane</keyword>
<feature type="domain" description="ABC transporter" evidence="8">
    <location>
        <begin position="12"/>
        <end position="256"/>
    </location>
</feature>
<dbReference type="GO" id="GO:0005886">
    <property type="term" value="C:plasma membrane"/>
    <property type="evidence" value="ECO:0007669"/>
    <property type="project" value="UniProtKB-SubCell"/>
</dbReference>
<dbReference type="Gene3D" id="3.40.50.300">
    <property type="entry name" value="P-loop containing nucleotide triphosphate hydrolases"/>
    <property type="match status" value="1"/>
</dbReference>
<dbReference type="EMBL" id="WUEY01000009">
    <property type="protein sequence ID" value="NEI71817.1"/>
    <property type="molecule type" value="Genomic_DNA"/>
</dbReference>
<dbReference type="PANTHER" id="PTHR43297:SF2">
    <property type="entry name" value="DIPEPTIDE TRANSPORT ATP-BINDING PROTEIN DPPD"/>
    <property type="match status" value="1"/>
</dbReference>
<evidence type="ECO:0000256" key="5">
    <source>
        <dbReference type="ARBA" id="ARBA00022741"/>
    </source>
</evidence>
<accession>A0A6L9UCF6</accession>
<dbReference type="CDD" id="cd03257">
    <property type="entry name" value="ABC_NikE_OppD_transporters"/>
    <property type="match status" value="1"/>
</dbReference>
<comment type="caution">
    <text evidence="9">The sequence shown here is derived from an EMBL/GenBank/DDBJ whole genome shotgun (WGS) entry which is preliminary data.</text>
</comment>
<dbReference type="GO" id="GO:0015833">
    <property type="term" value="P:peptide transport"/>
    <property type="evidence" value="ECO:0007669"/>
    <property type="project" value="InterPro"/>
</dbReference>
<name>A0A6L9UCF6_9HYPH</name>
<evidence type="ECO:0000256" key="3">
    <source>
        <dbReference type="ARBA" id="ARBA00022448"/>
    </source>
</evidence>
<keyword evidence="6 9" id="KW-0067">ATP-binding</keyword>
<dbReference type="InterPro" id="IPR003593">
    <property type="entry name" value="AAA+_ATPase"/>
</dbReference>
<evidence type="ECO:0000256" key="1">
    <source>
        <dbReference type="ARBA" id="ARBA00004417"/>
    </source>
</evidence>
<dbReference type="InterPro" id="IPR013563">
    <property type="entry name" value="Oligopep_ABC_C"/>
</dbReference>
<evidence type="ECO:0000256" key="4">
    <source>
        <dbReference type="ARBA" id="ARBA00022475"/>
    </source>
</evidence>
<comment type="similarity">
    <text evidence="2">Belongs to the ABC transporter superfamily.</text>
</comment>
<dbReference type="Pfam" id="PF08352">
    <property type="entry name" value="oligo_HPY"/>
    <property type="match status" value="1"/>
</dbReference>
<dbReference type="GO" id="GO:0005524">
    <property type="term" value="F:ATP binding"/>
    <property type="evidence" value="ECO:0007669"/>
    <property type="project" value="UniProtKB-KW"/>
</dbReference>
<dbReference type="PANTHER" id="PTHR43297">
    <property type="entry name" value="OLIGOPEPTIDE TRANSPORT ATP-BINDING PROTEIN APPD"/>
    <property type="match status" value="1"/>
</dbReference>
<dbReference type="FunFam" id="3.40.50.300:FF:000016">
    <property type="entry name" value="Oligopeptide ABC transporter ATP-binding component"/>
    <property type="match status" value="1"/>
</dbReference>
<dbReference type="GO" id="GO:0055085">
    <property type="term" value="P:transmembrane transport"/>
    <property type="evidence" value="ECO:0007669"/>
    <property type="project" value="UniProtKB-ARBA"/>
</dbReference>
<dbReference type="Pfam" id="PF00005">
    <property type="entry name" value="ABC_tran"/>
    <property type="match status" value="1"/>
</dbReference>
<proteinExistence type="inferred from homology"/>
<evidence type="ECO:0000313" key="9">
    <source>
        <dbReference type="EMBL" id="NEI71817.1"/>
    </source>
</evidence>
<evidence type="ECO:0000256" key="2">
    <source>
        <dbReference type="ARBA" id="ARBA00005417"/>
    </source>
</evidence>
<dbReference type="InterPro" id="IPR027417">
    <property type="entry name" value="P-loop_NTPase"/>
</dbReference>
<reference evidence="9 10" key="1">
    <citation type="submission" date="2019-12" db="EMBL/GenBank/DDBJ databases">
        <title>Rhizobium genotypes associated with high levels of biological nitrogen fixation by grain legumes in a temperate-maritime cropping system.</title>
        <authorList>
            <person name="Maluk M."/>
            <person name="Francesc Ferrando Molina F."/>
            <person name="Lopez Del Egido L."/>
            <person name="Lafos M."/>
            <person name="Langarica-Fuentes A."/>
            <person name="Gebre Yohannes G."/>
            <person name="Young M.W."/>
            <person name="Martin P."/>
            <person name="Gantlett R."/>
            <person name="Kenicer G."/>
            <person name="Hawes C."/>
            <person name="Begg G.S."/>
            <person name="Quilliam R.S."/>
            <person name="Squire G.R."/>
            <person name="Poole P.S."/>
            <person name="Young P.W."/>
            <person name="Iannetta P.M."/>
            <person name="James E.K."/>
        </authorList>
    </citation>
    <scope>NUCLEOTIDE SEQUENCE [LARGE SCALE GENOMIC DNA]</scope>
    <source>
        <strain evidence="9 10">JHI1118</strain>
    </source>
</reference>
<sequence>MDATTATPLLDIEGLSVRFAKGRVLANDNISLTVLPGETLGIVGESGSGKSVLCRAVLRLLGANVTARRLAFQGQDLLSLSEREMRRLRGSGISMIFQSPMSSLDPVWSIGDQIMETLRLHRRLNGPAARKEAIALLEKVGIPSAARRVDEYAHQWSGGMLQRAVIALALAGKPKLMLADEPTTALDVTIQDQILSLLLSLQAETGMALVLVSHDMGVIAETCDRVAVMYAGRIVETAPVRQIFDEPAHPYTQGLLNSMVHVEGPIQRLTPIPGQPPDLTMLGQGCAFAPRCARATNDCVEKVVPLASIGPDRKTACIHRGATH</sequence>
<dbReference type="AlphaFoldDB" id="A0A6L9UCF6"/>
<dbReference type="InterPro" id="IPR050388">
    <property type="entry name" value="ABC_Ni/Peptide_Import"/>
</dbReference>
<dbReference type="Proteomes" id="UP000483035">
    <property type="component" value="Unassembled WGS sequence"/>
</dbReference>
<dbReference type="RefSeq" id="WP_163988874.1">
    <property type="nucleotide sequence ID" value="NZ_WUEY01000009.1"/>
</dbReference>
<dbReference type="GO" id="GO:0016887">
    <property type="term" value="F:ATP hydrolysis activity"/>
    <property type="evidence" value="ECO:0007669"/>
    <property type="project" value="InterPro"/>
</dbReference>
<keyword evidence="3" id="KW-0813">Transport</keyword>
<comment type="subcellular location">
    <subcellularLocation>
        <location evidence="1">Cell inner membrane</location>
        <topology evidence="1">Peripheral membrane protein</topology>
    </subcellularLocation>
</comment>
<evidence type="ECO:0000313" key="10">
    <source>
        <dbReference type="Proteomes" id="UP000483035"/>
    </source>
</evidence>
<evidence type="ECO:0000256" key="6">
    <source>
        <dbReference type="ARBA" id="ARBA00022840"/>
    </source>
</evidence>